<evidence type="ECO:0000313" key="3">
    <source>
        <dbReference type="Proteomes" id="UP000196475"/>
    </source>
</evidence>
<protein>
    <recommendedName>
        <fullName evidence="1">VWFA domain-containing protein</fullName>
    </recommendedName>
</protein>
<dbReference type="Proteomes" id="UP000196475">
    <property type="component" value="Unassembled WGS sequence"/>
</dbReference>
<sequence>MHDSVLNTDAFDRRRFVQLLEMSEKMQQLERKGKETFPSFRPLMGDMWAGLFKMKPELLTEVDPALEMNRQLMERVMNENGFHEFREFTRLDDLASALGTVKYTETVLGWIDEQAKQNQSFRQALQQVMSGEGDAVQQAVKALAKALEQNGQVLAKSLSRAAKDAIQTKDNLKSLLGGIEAGSGDAELKKVPLRDQLALAEKLSAEPKLKEIAQWAGRLKLIARQKQRSKHRESIDRSGITRGNQVEKLLPSELAAFSSPITKSDFLRRFAEGQTLQYDTKGKEQLGKGPIILCLDQSGSMSDQDTIAKGFVLALMSISRKQHRDFALIPFSNEALAPKIYGKGRITINDMIQLAAQFLDGGTNFEKPLKNAAAVIEQSNFNRADVIFVTDGEADVSDKFLENWNALKLKKDFRVLSLLLGTAKEFTVSKFSDRVVKAKNLLDDAAHQAFEI</sequence>
<accession>A0A1Y3PGU1</accession>
<dbReference type="EMBL" id="LZRT01000105">
    <property type="protein sequence ID" value="OUM85377.1"/>
    <property type="molecule type" value="Genomic_DNA"/>
</dbReference>
<dbReference type="PANTHER" id="PTHR36846:SF1">
    <property type="entry name" value="PROTEIN VIAA"/>
    <property type="match status" value="1"/>
</dbReference>
<reference evidence="3" key="1">
    <citation type="submission" date="2016-06" db="EMBL/GenBank/DDBJ databases">
        <authorList>
            <person name="Nascimento L."/>
            <person name="Pereira R.V."/>
            <person name="Martins L.F."/>
            <person name="Quaggio R.B."/>
            <person name="Silva A.M."/>
            <person name="Setubal J.C."/>
        </authorList>
    </citation>
    <scope>NUCLEOTIDE SEQUENCE [LARGE SCALE GENOMIC DNA]</scope>
</reference>
<proteinExistence type="predicted"/>
<dbReference type="AlphaFoldDB" id="A0A1Y3PGU1"/>
<dbReference type="Gene3D" id="3.40.50.410">
    <property type="entry name" value="von Willebrand factor, type A domain"/>
    <property type="match status" value="1"/>
</dbReference>
<organism evidence="2 3">
    <name type="scientific">Bacillus thermozeamaize</name>
    <dbReference type="NCBI Taxonomy" id="230954"/>
    <lineage>
        <taxon>Bacteria</taxon>
        <taxon>Bacillati</taxon>
        <taxon>Bacillota</taxon>
        <taxon>Bacilli</taxon>
        <taxon>Bacillales</taxon>
        <taxon>Bacillaceae</taxon>
        <taxon>Bacillus</taxon>
    </lineage>
</organism>
<gene>
    <name evidence="2" type="ORF">BAA01_03720</name>
</gene>
<name>A0A1Y3PGU1_9BACI</name>
<dbReference type="Pfam" id="PF13519">
    <property type="entry name" value="VWA_2"/>
    <property type="match status" value="1"/>
</dbReference>
<dbReference type="SUPFAM" id="SSF53300">
    <property type="entry name" value="vWA-like"/>
    <property type="match status" value="1"/>
</dbReference>
<comment type="caution">
    <text evidence="2">The sequence shown here is derived from an EMBL/GenBank/DDBJ whole genome shotgun (WGS) entry which is preliminary data.</text>
</comment>
<evidence type="ECO:0000313" key="2">
    <source>
        <dbReference type="EMBL" id="OUM85377.1"/>
    </source>
</evidence>
<dbReference type="GO" id="GO:0005829">
    <property type="term" value="C:cytosol"/>
    <property type="evidence" value="ECO:0007669"/>
    <property type="project" value="TreeGrafter"/>
</dbReference>
<evidence type="ECO:0000259" key="1">
    <source>
        <dbReference type="Pfam" id="PF13519"/>
    </source>
</evidence>
<dbReference type="InterPro" id="IPR002035">
    <property type="entry name" value="VWF_A"/>
</dbReference>
<feature type="domain" description="VWFA" evidence="1">
    <location>
        <begin position="291"/>
        <end position="393"/>
    </location>
</feature>
<dbReference type="PANTHER" id="PTHR36846">
    <property type="entry name" value="PROTEIN VIAA"/>
    <property type="match status" value="1"/>
</dbReference>
<dbReference type="InterPro" id="IPR036465">
    <property type="entry name" value="vWFA_dom_sf"/>
</dbReference>